<dbReference type="Pfam" id="PF05787">
    <property type="entry name" value="PhoX"/>
    <property type="match status" value="1"/>
</dbReference>
<keyword evidence="3" id="KW-1185">Reference proteome</keyword>
<dbReference type="NCBIfam" id="TIGR04183">
    <property type="entry name" value="Por_Secre_tail"/>
    <property type="match status" value="1"/>
</dbReference>
<dbReference type="InterPro" id="IPR026444">
    <property type="entry name" value="Secre_tail"/>
</dbReference>
<reference evidence="2" key="1">
    <citation type="submission" date="2022-09" db="EMBL/GenBank/DDBJ databases">
        <title>Aureispira anguillicida sp. nov., isolated from Leptocephalus of Japanese eel Anguilla japonica.</title>
        <authorList>
            <person name="Yuasa K."/>
            <person name="Mekata T."/>
            <person name="Ikunari K."/>
        </authorList>
    </citation>
    <scope>NUCLEOTIDE SEQUENCE</scope>
    <source>
        <strain evidence="2">EL160426</strain>
    </source>
</reference>
<dbReference type="Pfam" id="PF18962">
    <property type="entry name" value="Por_Secre_tail"/>
    <property type="match status" value="1"/>
</dbReference>
<dbReference type="EMBL" id="AP026867">
    <property type="protein sequence ID" value="BDS10722.1"/>
    <property type="molecule type" value="Genomic_DNA"/>
</dbReference>
<sequence length="609" mass="67427">MKRLALLLLGVICVTTGYGQIQFDPSIQPSFSSDTVVMHPSPLQTQIIFIGGYDMVEATATYGQAAQTVVSKSWNDFIGFTSDNSGQHLGWISINHERVVADDHLGDGGGMTTFLVDRDPNTDSIIVTNQTLADGRSGKFFNVDFVNHTGETGMNCGGITSTVDGRIWTAEEWFRYDNEDIADRDTSDFVIGTGTLNGQAAPAGFPGFNGDTIKKYQNYNYMTEIDPRQAVAIRKQYNWGRQAFEGGVVMPDNQTVYLSVDATPAFFTKFVATTAGDFTQGKTYVYKQDAPNNKWIEIDNNDLDKMLDFKTEAVAVGATMFNRLEWSAKDPNSNKIYITETGRDYPASRWKDEHAAGATHSAHTMNRATFVQGTHPDSSDYWDFYGRVLQFDPATDAMTVFLEGGPHYANSPDSSNYPYNHLSNPDGLNFLNVNGQSYMIICEDLNGTSHGRVPAGFSNRTCELYLFDMSDNTPTVSDLVRISFAPKGAEITGAVATPDGKTIFVNSQHPSSSNPFPYNHSLTYAITGWDQTVTTVKNALKKQGEYDFFPNPVSRTVYFKKTGDFAIYDVYGQRLEVHRNVNQIDVAHLVAGTYFIQNEAGVTKKLIVK</sequence>
<feature type="domain" description="Secretion system C-terminal sorting" evidence="1">
    <location>
        <begin position="549"/>
        <end position="608"/>
    </location>
</feature>
<gene>
    <name evidence="2" type="ORF">AsAng_0014310</name>
</gene>
<dbReference type="KEGG" id="aup:AsAng_0014310"/>
<dbReference type="RefSeq" id="WP_264791992.1">
    <property type="nucleotide sequence ID" value="NZ_AP026867.1"/>
</dbReference>
<dbReference type="PANTHER" id="PTHR35399:SF2">
    <property type="entry name" value="DUF839 DOMAIN-CONTAINING PROTEIN"/>
    <property type="match status" value="1"/>
</dbReference>
<accession>A0A916DRZ7</accession>
<dbReference type="Proteomes" id="UP001060919">
    <property type="component" value="Chromosome"/>
</dbReference>
<evidence type="ECO:0000313" key="2">
    <source>
        <dbReference type="EMBL" id="BDS10722.1"/>
    </source>
</evidence>
<organism evidence="2 3">
    <name type="scientific">Aureispira anguillae</name>
    <dbReference type="NCBI Taxonomy" id="2864201"/>
    <lineage>
        <taxon>Bacteria</taxon>
        <taxon>Pseudomonadati</taxon>
        <taxon>Bacteroidota</taxon>
        <taxon>Saprospiria</taxon>
        <taxon>Saprospirales</taxon>
        <taxon>Saprospiraceae</taxon>
        <taxon>Aureispira</taxon>
    </lineage>
</organism>
<dbReference type="InterPro" id="IPR008557">
    <property type="entry name" value="PhoX"/>
</dbReference>
<protein>
    <submittedName>
        <fullName evidence="2">DUF839 domain-containing protein</fullName>
    </submittedName>
</protein>
<evidence type="ECO:0000313" key="3">
    <source>
        <dbReference type="Proteomes" id="UP001060919"/>
    </source>
</evidence>
<evidence type="ECO:0000259" key="1">
    <source>
        <dbReference type="Pfam" id="PF18962"/>
    </source>
</evidence>
<proteinExistence type="predicted"/>
<dbReference type="PANTHER" id="PTHR35399">
    <property type="entry name" value="SLR8030 PROTEIN"/>
    <property type="match status" value="1"/>
</dbReference>
<dbReference type="AlphaFoldDB" id="A0A916DRZ7"/>
<name>A0A916DRZ7_9BACT</name>